<comment type="subcellular location">
    <subcellularLocation>
        <location evidence="2 8">Cytoplasm</location>
    </subcellularLocation>
</comment>
<gene>
    <name evidence="8 10" type="primary">rnr</name>
    <name evidence="10" type="ORF">D4A35_08425</name>
</gene>
<evidence type="ECO:0000256" key="3">
    <source>
        <dbReference type="ARBA" id="ARBA00022490"/>
    </source>
</evidence>
<keyword evidence="3 8" id="KW-0963">Cytoplasm</keyword>
<dbReference type="InterPro" id="IPR013223">
    <property type="entry name" value="RNase_B_OB_dom"/>
</dbReference>
<dbReference type="SMART" id="SM00357">
    <property type="entry name" value="CSP"/>
    <property type="match status" value="2"/>
</dbReference>
<evidence type="ECO:0000256" key="5">
    <source>
        <dbReference type="ARBA" id="ARBA00022801"/>
    </source>
</evidence>
<organism evidence="10 11">
    <name type="scientific">Paraclostridium bifermentans</name>
    <name type="common">Clostridium bifermentans</name>
    <dbReference type="NCBI Taxonomy" id="1490"/>
    <lineage>
        <taxon>Bacteria</taxon>
        <taxon>Bacillati</taxon>
        <taxon>Bacillota</taxon>
        <taxon>Clostridia</taxon>
        <taxon>Peptostreptococcales</taxon>
        <taxon>Peptostreptococcaceae</taxon>
        <taxon>Paraclostridium</taxon>
    </lineage>
</organism>
<dbReference type="EC" id="3.1.13.1" evidence="8"/>
<name>A0A5P3XF43_PARBF</name>
<dbReference type="PANTHER" id="PTHR23355">
    <property type="entry name" value="RIBONUCLEASE"/>
    <property type="match status" value="1"/>
</dbReference>
<dbReference type="InterPro" id="IPR011129">
    <property type="entry name" value="CSD"/>
</dbReference>
<dbReference type="InterPro" id="IPR004476">
    <property type="entry name" value="RNase_II/RNase_R"/>
</dbReference>
<sequence length="712" mass="81991">MGEELKQKLLGLISEAAYNPLKKEELAMIFDIHHTEMPMFYNFLDELVESGYLILTKKGKYTSPNQMGLFVGKLVSHKKGFGFVESDEEYTQDLFIPADSLNGAMHNDRVIAEITTPATDEKRAEGRIIKVVERAITDVVGTFQESKNFGFVLPDNKKFNKDIFIPKKFFNGARGNDKVVCRITQWPTEDRKPEGKIIEILGQKGDRYVEIASVIREHGLPEEFPKKVLDEAEKVAIEIPQEEIDRRLDIRDMNIFTIDGEDAKDLDDAVSIEVLDNGNYKLGVHIADVTHYVKEKSKLDKEALKRATSVYLVDKVIPMLPKTLSNGVCSLNPFEDKLTLSVFMEINHKGEVVKHDIKETIINSKARMTYTEVSDILEKDDEKLKKTFAKVADDFFTAEKLARILMKRREKRGAIDFDFPEAKIILNNDGDVVDIVQYERRISNRIIEEFMLITNETVAEHFFWLNMPFVYRVHETPAHEKIETLNKFISTFGYVIKGDLESVHPKALQGIIEQIHGKTEEKAISTIMLRSLKQARYSPECVGHFGLAAQYYSHFTSPIRRYPDLQIHRIIKEFLNCKISQKRQDQLAQIVDYASTQSSEREREAELAERDVKDIYKARYMEDRVGEEFVGIVSSVTSFGMFIELDNTVEGLVRLADMNDDYYIFDENTFTILGERTKKMYRIGDVVKIKVEKVNVDFKEIDFKLLGKIEQE</sequence>
<dbReference type="GO" id="GO:0006402">
    <property type="term" value="P:mRNA catabolic process"/>
    <property type="evidence" value="ECO:0007669"/>
    <property type="project" value="TreeGrafter"/>
</dbReference>
<dbReference type="Pfam" id="PF00773">
    <property type="entry name" value="RNB"/>
    <property type="match status" value="1"/>
</dbReference>
<evidence type="ECO:0000256" key="4">
    <source>
        <dbReference type="ARBA" id="ARBA00022722"/>
    </source>
</evidence>
<keyword evidence="6 8" id="KW-0269">Exonuclease</keyword>
<dbReference type="Pfam" id="PF17876">
    <property type="entry name" value="CSD2"/>
    <property type="match status" value="1"/>
</dbReference>
<feature type="domain" description="S1 motif" evidence="9">
    <location>
        <begin position="626"/>
        <end position="706"/>
    </location>
</feature>
<evidence type="ECO:0000256" key="8">
    <source>
        <dbReference type="HAMAP-Rule" id="MF_01895"/>
    </source>
</evidence>
<evidence type="ECO:0000256" key="2">
    <source>
        <dbReference type="ARBA" id="ARBA00004496"/>
    </source>
</evidence>
<dbReference type="Gene3D" id="2.40.50.140">
    <property type="entry name" value="Nucleic acid-binding proteins"/>
    <property type="match status" value="3"/>
</dbReference>
<dbReference type="InterPro" id="IPR040476">
    <property type="entry name" value="CSD2"/>
</dbReference>
<dbReference type="Proteomes" id="UP000326961">
    <property type="component" value="Chromosome"/>
</dbReference>
<dbReference type="EMBL" id="CP032452">
    <property type="protein sequence ID" value="QEZ68956.1"/>
    <property type="molecule type" value="Genomic_DNA"/>
</dbReference>
<dbReference type="NCBIfam" id="TIGR02063">
    <property type="entry name" value="RNase_R"/>
    <property type="match status" value="1"/>
</dbReference>
<dbReference type="GO" id="GO:0005829">
    <property type="term" value="C:cytosol"/>
    <property type="evidence" value="ECO:0007669"/>
    <property type="project" value="TreeGrafter"/>
</dbReference>
<dbReference type="PROSITE" id="PS01175">
    <property type="entry name" value="RIBONUCLEASE_II"/>
    <property type="match status" value="1"/>
</dbReference>
<evidence type="ECO:0000313" key="10">
    <source>
        <dbReference type="EMBL" id="QEZ68956.1"/>
    </source>
</evidence>
<keyword evidence="4 8" id="KW-0540">Nuclease</keyword>
<dbReference type="InterPro" id="IPR012340">
    <property type="entry name" value="NA-bd_OB-fold"/>
</dbReference>
<dbReference type="PANTHER" id="PTHR23355:SF9">
    <property type="entry name" value="DIS3-LIKE EXONUCLEASE 2"/>
    <property type="match status" value="1"/>
</dbReference>
<dbReference type="Pfam" id="PF00575">
    <property type="entry name" value="S1"/>
    <property type="match status" value="1"/>
</dbReference>
<comment type="function">
    <text evidence="8">3'-5' exoribonuclease that releases 5'-nucleoside monophosphates and is involved in maturation of structured RNAs.</text>
</comment>
<dbReference type="InterPro" id="IPR050180">
    <property type="entry name" value="RNR_Ribonuclease"/>
</dbReference>
<evidence type="ECO:0000256" key="7">
    <source>
        <dbReference type="ARBA" id="ARBA00022884"/>
    </source>
</evidence>
<protein>
    <recommendedName>
        <fullName evidence="8">Ribonuclease R</fullName>
        <shortName evidence="8">RNase R</shortName>
        <ecNumber evidence="8">3.1.13.1</ecNumber>
    </recommendedName>
</protein>
<dbReference type="InterPro" id="IPR003029">
    <property type="entry name" value="S1_domain"/>
</dbReference>
<dbReference type="InterPro" id="IPR022966">
    <property type="entry name" value="RNase_II/R_CS"/>
</dbReference>
<evidence type="ECO:0000256" key="6">
    <source>
        <dbReference type="ARBA" id="ARBA00022839"/>
    </source>
</evidence>
<dbReference type="CDD" id="cd04471">
    <property type="entry name" value="S1_RNase_R"/>
    <property type="match status" value="1"/>
</dbReference>
<keyword evidence="5 8" id="KW-0378">Hydrolase</keyword>
<proteinExistence type="inferred from homology"/>
<dbReference type="SUPFAM" id="SSF50249">
    <property type="entry name" value="Nucleic acid-binding proteins"/>
    <property type="match status" value="4"/>
</dbReference>
<accession>A0A5P3XF43</accession>
<comment type="similarity">
    <text evidence="8">Belongs to the RNR ribonuclease family. RNase R subfamily.</text>
</comment>
<dbReference type="InterPro" id="IPR001900">
    <property type="entry name" value="RNase_II/R"/>
</dbReference>
<comment type="catalytic activity">
    <reaction evidence="1 8">
        <text>Exonucleolytic cleavage in the 3'- to 5'-direction to yield nucleoside 5'-phosphates.</text>
        <dbReference type="EC" id="3.1.13.1"/>
    </reaction>
</comment>
<evidence type="ECO:0000259" key="9">
    <source>
        <dbReference type="PROSITE" id="PS50126"/>
    </source>
</evidence>
<dbReference type="HAMAP" id="MF_01895">
    <property type="entry name" value="RNase_R"/>
    <property type="match status" value="1"/>
</dbReference>
<keyword evidence="7 8" id="KW-0694">RNA-binding</keyword>
<dbReference type="AlphaFoldDB" id="A0A5P3XF43"/>
<dbReference type="InterPro" id="IPR011805">
    <property type="entry name" value="RNase_R"/>
</dbReference>
<reference evidence="10 11" key="1">
    <citation type="submission" date="2018-09" db="EMBL/GenBank/DDBJ databases">
        <title>A clostridial neurotoxin that targets Anopheles mosquitoes.</title>
        <authorList>
            <person name="Contreras E."/>
            <person name="Masuyer G."/>
            <person name="Qureshi N."/>
            <person name="Chawla S."/>
            <person name="Lim H.L."/>
            <person name="Chen J."/>
            <person name="Stenmark P."/>
            <person name="Gill S."/>
        </authorList>
    </citation>
    <scope>NUCLEOTIDE SEQUENCE [LARGE SCALE GENOMIC DNA]</scope>
    <source>
        <strain evidence="10 11">Cbm</strain>
    </source>
</reference>
<dbReference type="PROSITE" id="PS50126">
    <property type="entry name" value="S1"/>
    <property type="match status" value="1"/>
</dbReference>
<dbReference type="NCBIfam" id="TIGR00358">
    <property type="entry name" value="3_prime_RNase"/>
    <property type="match status" value="1"/>
</dbReference>
<dbReference type="Pfam" id="PF08206">
    <property type="entry name" value="OB_RNB"/>
    <property type="match status" value="1"/>
</dbReference>
<dbReference type="SMART" id="SM00955">
    <property type="entry name" value="RNB"/>
    <property type="match status" value="1"/>
</dbReference>
<dbReference type="GO" id="GO:0008859">
    <property type="term" value="F:exoribonuclease II activity"/>
    <property type="evidence" value="ECO:0007669"/>
    <property type="project" value="UniProtKB-UniRule"/>
</dbReference>
<dbReference type="RefSeq" id="WP_150886656.1">
    <property type="nucleotide sequence ID" value="NZ_CP032452.1"/>
</dbReference>
<evidence type="ECO:0000256" key="1">
    <source>
        <dbReference type="ARBA" id="ARBA00001849"/>
    </source>
</evidence>
<dbReference type="GO" id="GO:0003723">
    <property type="term" value="F:RNA binding"/>
    <property type="evidence" value="ECO:0007669"/>
    <property type="project" value="UniProtKB-UniRule"/>
</dbReference>
<dbReference type="SMART" id="SM00316">
    <property type="entry name" value="S1"/>
    <property type="match status" value="1"/>
</dbReference>
<evidence type="ECO:0000313" key="11">
    <source>
        <dbReference type="Proteomes" id="UP000326961"/>
    </source>
</evidence>